<gene>
    <name evidence="9" type="ORF">TH63_07370</name>
</gene>
<dbReference type="OrthoDB" id="9808602at2"/>
<keyword evidence="3 9" id="KW-0808">Transferase</keyword>
<dbReference type="InterPro" id="IPR017475">
    <property type="entry name" value="EPS_sugar_tfrase"/>
</dbReference>
<name>A0A0H4VNP7_9BACT</name>
<evidence type="ECO:0000256" key="1">
    <source>
        <dbReference type="ARBA" id="ARBA00004141"/>
    </source>
</evidence>
<evidence type="ECO:0000259" key="8">
    <source>
        <dbReference type="Pfam" id="PF02397"/>
    </source>
</evidence>
<dbReference type="GO" id="GO:0016780">
    <property type="term" value="F:phosphotransferase activity, for other substituted phosphate groups"/>
    <property type="evidence" value="ECO:0007669"/>
    <property type="project" value="TreeGrafter"/>
</dbReference>
<dbReference type="EMBL" id="CP010777">
    <property type="protein sequence ID" value="AKQ47545.1"/>
    <property type="molecule type" value="Genomic_DNA"/>
</dbReference>
<keyword evidence="10" id="KW-1185">Reference proteome</keyword>
<organism evidence="9 10">
    <name type="scientific">Rufibacter radiotolerans</name>
    <dbReference type="NCBI Taxonomy" id="1379910"/>
    <lineage>
        <taxon>Bacteria</taxon>
        <taxon>Pseudomonadati</taxon>
        <taxon>Bacteroidota</taxon>
        <taxon>Cytophagia</taxon>
        <taxon>Cytophagales</taxon>
        <taxon>Hymenobacteraceae</taxon>
        <taxon>Rufibacter</taxon>
    </lineage>
</organism>
<dbReference type="AlphaFoldDB" id="A0A0H4VNP7"/>
<accession>A0A0H4VNP7</accession>
<evidence type="ECO:0000313" key="10">
    <source>
        <dbReference type="Proteomes" id="UP000036458"/>
    </source>
</evidence>
<dbReference type="InterPro" id="IPR003362">
    <property type="entry name" value="Bact_transf"/>
</dbReference>
<dbReference type="Pfam" id="PF13727">
    <property type="entry name" value="CoA_binding_3"/>
    <property type="match status" value="1"/>
</dbReference>
<evidence type="ECO:0000256" key="4">
    <source>
        <dbReference type="ARBA" id="ARBA00022692"/>
    </source>
</evidence>
<dbReference type="PATRIC" id="fig|1379910.4.peg.1615"/>
<feature type="transmembrane region" description="Helical" evidence="7">
    <location>
        <begin position="286"/>
        <end position="307"/>
    </location>
</feature>
<reference evidence="9 10" key="1">
    <citation type="submission" date="2015-01" db="EMBL/GenBank/DDBJ databases">
        <title>Rufibacter sp./DG31D/ whole genome sequencing.</title>
        <authorList>
            <person name="Kim M.K."/>
            <person name="Srinivasan S."/>
            <person name="Lee J.-J."/>
        </authorList>
    </citation>
    <scope>NUCLEOTIDE SEQUENCE [LARGE SCALE GENOMIC DNA]</scope>
    <source>
        <strain evidence="9 10">DG31D</strain>
    </source>
</reference>
<evidence type="ECO:0000256" key="5">
    <source>
        <dbReference type="ARBA" id="ARBA00022989"/>
    </source>
</evidence>
<evidence type="ECO:0000256" key="7">
    <source>
        <dbReference type="SAM" id="Phobius"/>
    </source>
</evidence>
<proteinExistence type="inferred from homology"/>
<dbReference type="KEGG" id="ruf:TH63_07370"/>
<evidence type="ECO:0000256" key="2">
    <source>
        <dbReference type="ARBA" id="ARBA00006464"/>
    </source>
</evidence>
<evidence type="ECO:0000256" key="3">
    <source>
        <dbReference type="ARBA" id="ARBA00022679"/>
    </source>
</evidence>
<dbReference type="PANTHER" id="PTHR30576">
    <property type="entry name" value="COLANIC BIOSYNTHESIS UDP-GLUCOSE LIPID CARRIER TRANSFERASE"/>
    <property type="match status" value="1"/>
</dbReference>
<dbReference type="Gene3D" id="3.40.50.720">
    <property type="entry name" value="NAD(P)-binding Rossmann-like Domain"/>
    <property type="match status" value="1"/>
</dbReference>
<comment type="similarity">
    <text evidence="2">Belongs to the bacterial sugar transferase family.</text>
</comment>
<evidence type="ECO:0000313" key="9">
    <source>
        <dbReference type="EMBL" id="AKQ47545.1"/>
    </source>
</evidence>
<keyword evidence="6 7" id="KW-0472">Membrane</keyword>
<dbReference type="NCBIfam" id="TIGR03025">
    <property type="entry name" value="EPS_sugtrans"/>
    <property type="match status" value="1"/>
</dbReference>
<feature type="domain" description="Bacterial sugar transferase" evidence="8">
    <location>
        <begin position="281"/>
        <end position="463"/>
    </location>
</feature>
<keyword evidence="4 7" id="KW-0812">Transmembrane</keyword>
<comment type="subcellular location">
    <subcellularLocation>
        <location evidence="1">Membrane</location>
        <topology evidence="1">Multi-pass membrane protein</topology>
    </subcellularLocation>
</comment>
<protein>
    <submittedName>
        <fullName evidence="9">Polyprenyl glycosylphosphotransferase</fullName>
    </submittedName>
</protein>
<dbReference type="STRING" id="1379910.TH63_07370"/>
<dbReference type="Pfam" id="PF02397">
    <property type="entry name" value="Bac_transf"/>
    <property type="match status" value="1"/>
</dbReference>
<feature type="transmembrane region" description="Helical" evidence="7">
    <location>
        <begin position="12"/>
        <end position="35"/>
    </location>
</feature>
<dbReference type="RefSeq" id="WP_048922655.1">
    <property type="nucleotide sequence ID" value="NZ_CP010777.1"/>
</dbReference>
<feature type="transmembrane region" description="Helical" evidence="7">
    <location>
        <begin position="47"/>
        <end position="67"/>
    </location>
</feature>
<keyword evidence="5 7" id="KW-1133">Transmembrane helix</keyword>
<feature type="transmembrane region" description="Helical" evidence="7">
    <location>
        <begin position="79"/>
        <end position="99"/>
    </location>
</feature>
<feature type="transmembrane region" description="Helical" evidence="7">
    <location>
        <begin position="114"/>
        <end position="131"/>
    </location>
</feature>
<evidence type="ECO:0000256" key="6">
    <source>
        <dbReference type="ARBA" id="ARBA00023136"/>
    </source>
</evidence>
<sequence>MRLNHTLHTYKLVLGDFVAAFLAWSVFYLCINSPFAGSGEGIGVQFLGKSFLVASFWVILYALLGRYRNIYRLSRFKEILLLAGISLSGGVVIFLAFLLEDPVIPDYSVYYEPVGLYFLLHFLFSVIFKMITLHHLKELVLDGKIFFNTLVVGSSSNAREVYDELINHNRHLGLKIVGFMQSVPSQPHSFQEQIPSLGSFHKLPAVIKSHQVEEVVIAIEPSEHKLIELILSYLEGESVRISILPDVYQILLGSVKVAHLFGTPLIEVKRDLLPVWQQILKRVIDLSAAVVVLVFFSPLYISLAFLVKLSSPGPIFFSQERVGWQGKPFRIYKFRSMCVNAEQDGPSLSSDEDPRVTKLGRFMRKVRLDELPQFYNVLIGDMSLVGPRPERQHFIDLITQRAPHYKHLHRVRPGITSLGQVKFGYAQNVEEMVKRLKYDILYIENMSLAMDFRVMLYTIKIIVQGRGK</sequence>
<dbReference type="Proteomes" id="UP000036458">
    <property type="component" value="Chromosome"/>
</dbReference>
<dbReference type="GO" id="GO:0016020">
    <property type="term" value="C:membrane"/>
    <property type="evidence" value="ECO:0007669"/>
    <property type="project" value="UniProtKB-SubCell"/>
</dbReference>
<dbReference type="PANTHER" id="PTHR30576:SF0">
    <property type="entry name" value="UNDECAPRENYL-PHOSPHATE N-ACETYLGALACTOSAMINYL 1-PHOSPHATE TRANSFERASE-RELATED"/>
    <property type="match status" value="1"/>
</dbReference>